<feature type="region of interest" description="Disordered" evidence="1">
    <location>
        <begin position="28"/>
        <end position="49"/>
    </location>
</feature>
<organism evidence="3 4">
    <name type="scientific">Leersia perrieri</name>
    <dbReference type="NCBI Taxonomy" id="77586"/>
    <lineage>
        <taxon>Eukaryota</taxon>
        <taxon>Viridiplantae</taxon>
        <taxon>Streptophyta</taxon>
        <taxon>Embryophyta</taxon>
        <taxon>Tracheophyta</taxon>
        <taxon>Spermatophyta</taxon>
        <taxon>Magnoliopsida</taxon>
        <taxon>Liliopsida</taxon>
        <taxon>Poales</taxon>
        <taxon>Poaceae</taxon>
        <taxon>BOP clade</taxon>
        <taxon>Oryzoideae</taxon>
        <taxon>Oryzeae</taxon>
        <taxon>Oryzinae</taxon>
        <taxon>Leersia</taxon>
    </lineage>
</organism>
<evidence type="ECO:0000256" key="1">
    <source>
        <dbReference type="SAM" id="MobiDB-lite"/>
    </source>
</evidence>
<dbReference type="HOGENOM" id="CLU_2609496_0_0_1"/>
<keyword evidence="4" id="KW-1185">Reference proteome</keyword>
<feature type="signal peptide" evidence="2">
    <location>
        <begin position="1"/>
        <end position="23"/>
    </location>
</feature>
<reference evidence="3 4" key="1">
    <citation type="submission" date="2012-08" db="EMBL/GenBank/DDBJ databases">
        <title>Oryza genome evolution.</title>
        <authorList>
            <person name="Wing R.A."/>
        </authorList>
    </citation>
    <scope>NUCLEOTIDE SEQUENCE</scope>
</reference>
<feature type="compositionally biased region" description="Basic residues" evidence="1">
    <location>
        <begin position="61"/>
        <end position="70"/>
    </location>
</feature>
<evidence type="ECO:0000313" key="3">
    <source>
        <dbReference type="EnsemblPlants" id="LPERR02G07260.1"/>
    </source>
</evidence>
<dbReference type="AlphaFoldDB" id="A0A0D9VDN6"/>
<evidence type="ECO:0000313" key="4">
    <source>
        <dbReference type="Proteomes" id="UP000032180"/>
    </source>
</evidence>
<evidence type="ECO:0000256" key="2">
    <source>
        <dbReference type="SAM" id="SignalP"/>
    </source>
</evidence>
<dbReference type="Gramene" id="LPERR02G07260.1">
    <property type="protein sequence ID" value="LPERR02G07260.1"/>
    <property type="gene ID" value="LPERR02G07260"/>
</dbReference>
<dbReference type="Proteomes" id="UP000032180">
    <property type="component" value="Chromosome 2"/>
</dbReference>
<feature type="compositionally biased region" description="Pro residues" evidence="1">
    <location>
        <begin position="34"/>
        <end position="43"/>
    </location>
</feature>
<dbReference type="EnsemblPlants" id="LPERR02G07260.1">
    <property type="protein sequence ID" value="LPERR02G07260.1"/>
    <property type="gene ID" value="LPERR02G07260"/>
</dbReference>
<proteinExistence type="predicted"/>
<reference evidence="4" key="2">
    <citation type="submission" date="2013-12" db="EMBL/GenBank/DDBJ databases">
        <authorList>
            <person name="Yu Y."/>
            <person name="Lee S."/>
            <person name="de Baynast K."/>
            <person name="Wissotski M."/>
            <person name="Liu L."/>
            <person name="Talag J."/>
            <person name="Goicoechea J."/>
            <person name="Angelova A."/>
            <person name="Jetty R."/>
            <person name="Kudrna D."/>
            <person name="Golser W."/>
            <person name="Rivera L."/>
            <person name="Zhang J."/>
            <person name="Wing R."/>
        </authorList>
    </citation>
    <scope>NUCLEOTIDE SEQUENCE</scope>
</reference>
<keyword evidence="2" id="KW-0732">Signal</keyword>
<feature type="chain" id="PRO_5002347831" evidence="2">
    <location>
        <begin position="24"/>
        <end position="79"/>
    </location>
</feature>
<name>A0A0D9VDN6_9ORYZ</name>
<reference evidence="3" key="3">
    <citation type="submission" date="2015-04" db="UniProtKB">
        <authorList>
            <consortium name="EnsemblPlants"/>
        </authorList>
    </citation>
    <scope>IDENTIFICATION</scope>
</reference>
<feature type="region of interest" description="Disordered" evidence="1">
    <location>
        <begin position="60"/>
        <end position="79"/>
    </location>
</feature>
<sequence length="79" mass="8298">MARMRLLAIFQLAVLLWLAATTGYLCQQAGDDPPSVPPPPPPAILQTGGQSFPARFVAGRSARRGVRRKVASSGNGGQP</sequence>
<accession>A0A0D9VDN6</accession>
<protein>
    <submittedName>
        <fullName evidence="3">Uncharacterized protein</fullName>
    </submittedName>
</protein>